<evidence type="ECO:0000313" key="2">
    <source>
        <dbReference type="EMBL" id="MBC2596283.1"/>
    </source>
</evidence>
<gene>
    <name evidence="2" type="ORF">H5P28_18605</name>
</gene>
<evidence type="ECO:0000256" key="1">
    <source>
        <dbReference type="SAM" id="MobiDB-lite"/>
    </source>
</evidence>
<sequence>MAIVLEANYCKKLGLPGYSSHQYGVTIRAELGDINQVPEESERVYRLLQTSVDRELQQTGWLPQGRQPEPAPGPARRLDSIPADGVESNGADTWACSPKQRELILRLVEEHALDKQTINELARERFGKGVRSLNKLEASGLIDELLERHGGKGQAARSPRRGSTRRTAPDGRVP</sequence>
<evidence type="ECO:0000313" key="3">
    <source>
        <dbReference type="Proteomes" id="UP000546464"/>
    </source>
</evidence>
<dbReference type="Proteomes" id="UP000546464">
    <property type="component" value="Unassembled WGS sequence"/>
</dbReference>
<reference evidence="2 3" key="1">
    <citation type="submission" date="2020-07" db="EMBL/GenBank/DDBJ databases">
        <authorList>
            <person name="Feng X."/>
        </authorList>
    </citation>
    <scope>NUCLEOTIDE SEQUENCE [LARGE SCALE GENOMIC DNA]</scope>
    <source>
        <strain evidence="2 3">JCM31066</strain>
    </source>
</reference>
<protein>
    <submittedName>
        <fullName evidence="2">Uncharacterized protein</fullName>
    </submittedName>
</protein>
<feature type="region of interest" description="Disordered" evidence="1">
    <location>
        <begin position="59"/>
        <end position="93"/>
    </location>
</feature>
<keyword evidence="3" id="KW-1185">Reference proteome</keyword>
<dbReference type="RefSeq" id="WP_185677193.1">
    <property type="nucleotide sequence ID" value="NZ_JACHVB010000063.1"/>
</dbReference>
<dbReference type="AlphaFoldDB" id="A0A842HIE2"/>
<dbReference type="EMBL" id="JACHVB010000063">
    <property type="protein sequence ID" value="MBC2596283.1"/>
    <property type="molecule type" value="Genomic_DNA"/>
</dbReference>
<organism evidence="2 3">
    <name type="scientific">Ruficoccus amylovorans</name>
    <dbReference type="NCBI Taxonomy" id="1804625"/>
    <lineage>
        <taxon>Bacteria</taxon>
        <taxon>Pseudomonadati</taxon>
        <taxon>Verrucomicrobiota</taxon>
        <taxon>Opitutia</taxon>
        <taxon>Puniceicoccales</taxon>
        <taxon>Cerasicoccaceae</taxon>
        <taxon>Ruficoccus</taxon>
    </lineage>
</organism>
<accession>A0A842HIE2</accession>
<comment type="caution">
    <text evidence="2">The sequence shown here is derived from an EMBL/GenBank/DDBJ whole genome shotgun (WGS) entry which is preliminary data.</text>
</comment>
<name>A0A842HIE2_9BACT</name>
<feature type="region of interest" description="Disordered" evidence="1">
    <location>
        <begin position="146"/>
        <end position="174"/>
    </location>
</feature>
<proteinExistence type="predicted"/>